<dbReference type="InterPro" id="IPR027417">
    <property type="entry name" value="P-loop_NTPase"/>
</dbReference>
<dbReference type="InterPro" id="IPR041427">
    <property type="entry name" value="AbiJ-NTD3"/>
</dbReference>
<dbReference type="Proteomes" id="UP000431575">
    <property type="component" value="Unassembled WGS sequence"/>
</dbReference>
<dbReference type="Pfam" id="PF13304">
    <property type="entry name" value="AAA_21"/>
    <property type="match status" value="1"/>
</dbReference>
<dbReference type="SMART" id="SM00382">
    <property type="entry name" value="AAA"/>
    <property type="match status" value="1"/>
</dbReference>
<dbReference type="EMBL" id="WCTM01000006">
    <property type="protein sequence ID" value="KAB4242261.1"/>
    <property type="molecule type" value="Genomic_DNA"/>
</dbReference>
<dbReference type="RefSeq" id="WP_130080765.1">
    <property type="nucleotide sequence ID" value="NZ_JAQNRB010000030.1"/>
</dbReference>
<keyword evidence="2" id="KW-0067">ATP-binding</keyword>
<dbReference type="PANTHER" id="PTHR43581">
    <property type="entry name" value="ATP/GTP PHOSPHATASE"/>
    <property type="match status" value="1"/>
</dbReference>
<accession>A0A4Q5EAD1</accession>
<dbReference type="Gene3D" id="3.40.50.300">
    <property type="entry name" value="P-loop containing nucleotide triphosphate hydrolases"/>
    <property type="match status" value="1"/>
</dbReference>
<dbReference type="InterPro" id="IPR051396">
    <property type="entry name" value="Bact_Antivir_Def_Nuclease"/>
</dbReference>
<evidence type="ECO:0000259" key="1">
    <source>
        <dbReference type="SMART" id="SM00382"/>
    </source>
</evidence>
<reference evidence="2 3" key="1">
    <citation type="journal article" date="2019" name="Nat. Med.">
        <title>A library of human gut bacterial isolates paired with longitudinal multiomics data enables mechanistic microbiome research.</title>
        <authorList>
            <person name="Poyet M."/>
            <person name="Groussin M."/>
            <person name="Gibbons S.M."/>
            <person name="Avila-Pacheco J."/>
            <person name="Jiang X."/>
            <person name="Kearney S.M."/>
            <person name="Perrotta A.R."/>
            <person name="Berdy B."/>
            <person name="Zhao S."/>
            <person name="Lieberman T.D."/>
            <person name="Swanson P.K."/>
            <person name="Smith M."/>
            <person name="Roesemann S."/>
            <person name="Alexander J.E."/>
            <person name="Rich S.A."/>
            <person name="Livny J."/>
            <person name="Vlamakis H."/>
            <person name="Clish C."/>
            <person name="Bullock K."/>
            <person name="Deik A."/>
            <person name="Scott J."/>
            <person name="Pierce K.A."/>
            <person name="Xavier R.J."/>
            <person name="Alm E.J."/>
        </authorList>
    </citation>
    <scope>NUCLEOTIDE SEQUENCE [LARGE SCALE GENOMIC DNA]</scope>
    <source>
        <strain evidence="2 3">BIOML-A6</strain>
    </source>
</reference>
<comment type="caution">
    <text evidence="2">The sequence shown here is derived from an EMBL/GenBank/DDBJ whole genome shotgun (WGS) entry which is preliminary data.</text>
</comment>
<evidence type="ECO:0000313" key="2">
    <source>
        <dbReference type="EMBL" id="KAB4242261.1"/>
    </source>
</evidence>
<dbReference type="PANTHER" id="PTHR43581:SF2">
    <property type="entry name" value="EXCINUCLEASE ATPASE SUBUNIT"/>
    <property type="match status" value="1"/>
</dbReference>
<dbReference type="GO" id="GO:0016887">
    <property type="term" value="F:ATP hydrolysis activity"/>
    <property type="evidence" value="ECO:0007669"/>
    <property type="project" value="InterPro"/>
</dbReference>
<gene>
    <name evidence="2" type="ORF">GAP41_11530</name>
</gene>
<feature type="domain" description="AAA+ ATPase" evidence="1">
    <location>
        <begin position="356"/>
        <end position="581"/>
    </location>
</feature>
<dbReference type="InterPro" id="IPR003593">
    <property type="entry name" value="AAA+_ATPase"/>
</dbReference>
<dbReference type="CDD" id="cd00267">
    <property type="entry name" value="ABC_ATPase"/>
    <property type="match status" value="1"/>
</dbReference>
<dbReference type="GO" id="GO:0005524">
    <property type="term" value="F:ATP binding"/>
    <property type="evidence" value="ECO:0007669"/>
    <property type="project" value="UniProtKB-KW"/>
</dbReference>
<name>A0A4Q5EAD1_BACUN</name>
<keyword evidence="2" id="KW-0547">Nucleotide-binding</keyword>
<dbReference type="InterPro" id="IPR003959">
    <property type="entry name" value="ATPase_AAA_core"/>
</dbReference>
<dbReference type="SUPFAM" id="SSF52540">
    <property type="entry name" value="P-loop containing nucleoside triphosphate hydrolases"/>
    <property type="match status" value="1"/>
</dbReference>
<organism evidence="2 3">
    <name type="scientific">Bacteroides uniformis</name>
    <dbReference type="NCBI Taxonomy" id="820"/>
    <lineage>
        <taxon>Bacteria</taxon>
        <taxon>Pseudomonadati</taxon>
        <taxon>Bacteroidota</taxon>
        <taxon>Bacteroidia</taxon>
        <taxon>Bacteroidales</taxon>
        <taxon>Bacteroidaceae</taxon>
        <taxon>Bacteroides</taxon>
    </lineage>
</organism>
<dbReference type="AlphaFoldDB" id="A0A4Q5EAD1"/>
<sequence>MTKTIFSPVQQKMLFNQIKESDFFNSLINDGNFFDFLSNIWDIDTLPSSDPRFNNLRGDIQQHMFNNDDWDYDYLFSEALQLFKKEDLFNKFITETVNPIYHNHDSQLILVATINEYLLPKKYILKPYEVDENGDLLYKIEPHTSIIDDSAVVENNIPFLLERRPRGYAHKISSHCQPNKFPSFTMVVDHWDDYGVESRFELFYYESKESYTHIGPLKIINVKQEYTDSEHQKYRVRDLMEDLFYSLGENEFCSIGQTQEYYDTLKQKFPNKYLSILWALKDCAIFSFIEDNFEKHPFFHSLIRENSVERILRKEKYLIDNRKISSCYRFSYEFSPKYAEEPIHIEFSFDINSAFQQRVFAIIGENGVGKTQLITALPLDLAKRRENLFAPQVPLYSKVIAVSTSLYDSFDVPKNSVGFNYVYCGLACGKKDNKTILAPKELKLKLLQTTKTINGRERAESLKNILSPLYSADIISALFTIQEEKIKVNQARLVEIVDYMSSGESSLLFIFCNIVANIRYDSLILFDEPETHLHPNAITSLMSSIYQLLDEYQSYAIIVTHSPLIIREMRSTGVRIMDRINNLPVIRSINMESLGANVSALVEEIFENKDIPKYYKIKIDELISLGLSYGDLISALQSRDIELGIGLKMYIQQRYKSHV</sequence>
<protein>
    <submittedName>
        <fullName evidence="2">ATP-binding protein</fullName>
    </submittedName>
</protein>
<proteinExistence type="predicted"/>
<evidence type="ECO:0000313" key="3">
    <source>
        <dbReference type="Proteomes" id="UP000431575"/>
    </source>
</evidence>
<dbReference type="Pfam" id="PF18860">
    <property type="entry name" value="AbiJ_NTD3"/>
    <property type="match status" value="1"/>
</dbReference>